<evidence type="ECO:0000256" key="15">
    <source>
        <dbReference type="ARBA" id="ARBA00023180"/>
    </source>
</evidence>
<dbReference type="PANTHER" id="PTHR27002:SF1095">
    <property type="entry name" value="G-TYPE LECTIN S-RECEPTOR-LIKE SERINE_THREONINE-PROTEIN KINASE RKS1"/>
    <property type="match status" value="1"/>
</dbReference>
<evidence type="ECO:0000256" key="4">
    <source>
        <dbReference type="ARBA" id="ARBA00022679"/>
    </source>
</evidence>
<evidence type="ECO:0000256" key="9">
    <source>
        <dbReference type="ARBA" id="ARBA00022777"/>
    </source>
</evidence>
<dbReference type="AlphaFoldDB" id="A0A498JW56"/>
<dbReference type="PROSITE" id="PS00107">
    <property type="entry name" value="PROTEIN_KINASE_ATP"/>
    <property type="match status" value="1"/>
</dbReference>
<reference evidence="19 20" key="1">
    <citation type="submission" date="2018-10" db="EMBL/GenBank/DDBJ databases">
        <title>A high-quality apple genome assembly.</title>
        <authorList>
            <person name="Hu J."/>
        </authorList>
    </citation>
    <scope>NUCLEOTIDE SEQUENCE [LARGE SCALE GENOMIC DNA]</scope>
    <source>
        <strain evidence="20">cv. HFTH1</strain>
        <tissue evidence="19">Young leaf</tissue>
    </source>
</reference>
<feature type="domain" description="Protein kinase" evidence="18">
    <location>
        <begin position="144"/>
        <end position="251"/>
    </location>
</feature>
<dbReference type="FunFam" id="3.30.200.20:FF:000330">
    <property type="entry name" value="G-type lectin S-receptor-like serine/threonine-protein kinase At4g03230"/>
    <property type="match status" value="1"/>
</dbReference>
<keyword evidence="4" id="KW-0808">Transferase</keyword>
<dbReference type="GO" id="GO:0005886">
    <property type="term" value="C:plasma membrane"/>
    <property type="evidence" value="ECO:0007669"/>
    <property type="project" value="UniProtKB-SubCell"/>
</dbReference>
<proteinExistence type="predicted"/>
<keyword evidence="6" id="KW-0732">Signal</keyword>
<evidence type="ECO:0000256" key="13">
    <source>
        <dbReference type="ARBA" id="ARBA00023157"/>
    </source>
</evidence>
<keyword evidence="8 16" id="KW-0547">Nucleotide-binding</keyword>
<evidence type="ECO:0000313" key="20">
    <source>
        <dbReference type="Proteomes" id="UP000290289"/>
    </source>
</evidence>
<evidence type="ECO:0000256" key="12">
    <source>
        <dbReference type="ARBA" id="ARBA00023136"/>
    </source>
</evidence>
<evidence type="ECO:0000256" key="2">
    <source>
        <dbReference type="ARBA" id="ARBA00022475"/>
    </source>
</evidence>
<evidence type="ECO:0000256" key="6">
    <source>
        <dbReference type="ARBA" id="ARBA00022729"/>
    </source>
</evidence>
<keyword evidence="12 17" id="KW-0472">Membrane</keyword>
<evidence type="ECO:0000256" key="5">
    <source>
        <dbReference type="ARBA" id="ARBA00022692"/>
    </source>
</evidence>
<comment type="caution">
    <text evidence="19">The sequence shown here is derived from an EMBL/GenBank/DDBJ whole genome shotgun (WGS) entry which is preliminary data.</text>
</comment>
<feature type="binding site" evidence="16">
    <location>
        <position position="172"/>
    </location>
    <ligand>
        <name>ATP</name>
        <dbReference type="ChEBI" id="CHEBI:30616"/>
    </ligand>
</feature>
<dbReference type="Proteomes" id="UP000290289">
    <property type="component" value="Chromosome 5"/>
</dbReference>
<comment type="subcellular location">
    <subcellularLocation>
        <location evidence="1">Cell membrane</location>
        <topology evidence="1">Single-pass type I membrane protein</topology>
    </subcellularLocation>
</comment>
<dbReference type="InterPro" id="IPR017441">
    <property type="entry name" value="Protein_kinase_ATP_BS"/>
</dbReference>
<dbReference type="InterPro" id="IPR001245">
    <property type="entry name" value="Ser-Thr/Tyr_kinase_cat_dom"/>
</dbReference>
<dbReference type="InterPro" id="IPR000719">
    <property type="entry name" value="Prot_kinase_dom"/>
</dbReference>
<keyword evidence="10 16" id="KW-0067">ATP-binding</keyword>
<dbReference type="GO" id="GO:0030246">
    <property type="term" value="F:carbohydrate binding"/>
    <property type="evidence" value="ECO:0007669"/>
    <property type="project" value="UniProtKB-KW"/>
</dbReference>
<evidence type="ECO:0000256" key="1">
    <source>
        <dbReference type="ARBA" id="ARBA00004251"/>
    </source>
</evidence>
<evidence type="ECO:0000256" key="16">
    <source>
        <dbReference type="PROSITE-ProRule" id="PRU10141"/>
    </source>
</evidence>
<evidence type="ECO:0000256" key="17">
    <source>
        <dbReference type="SAM" id="Phobius"/>
    </source>
</evidence>
<protein>
    <recommendedName>
        <fullName evidence="18">Protein kinase domain-containing protein</fullName>
    </recommendedName>
</protein>
<sequence>MNILGLTENATELPTMSVVVFMLGNEAAAPSPKQPAFLLELYITMETHHHTQNAKKSNSSFGKKRKLEVSVACGLLFFLLFSLAWWLVKRKRKGQRSQDKFFNVTVASTAWEDSSARTNIDESGINSELPFFELSTIVKATNNFASNNKLGTGGFGSVYKGVLDNGKDIAVKRLAKNSGQGIGEFKNEVVLLSKLQHRNLVRIMGCCVQDEEKMLIYEYLPNKSLDFFIFEYATDRPTMSSDVFQNNLHFY</sequence>
<dbReference type="PANTHER" id="PTHR27002">
    <property type="entry name" value="RECEPTOR-LIKE SERINE/THREONINE-PROTEIN KINASE SD1-8"/>
    <property type="match status" value="1"/>
</dbReference>
<evidence type="ECO:0000256" key="14">
    <source>
        <dbReference type="ARBA" id="ARBA00023170"/>
    </source>
</evidence>
<dbReference type="InterPro" id="IPR011009">
    <property type="entry name" value="Kinase-like_dom_sf"/>
</dbReference>
<keyword evidence="2" id="KW-1003">Cell membrane</keyword>
<evidence type="ECO:0000313" key="19">
    <source>
        <dbReference type="EMBL" id="RXH99316.1"/>
    </source>
</evidence>
<keyword evidence="7" id="KW-0430">Lectin</keyword>
<keyword evidence="13" id="KW-1015">Disulfide bond</keyword>
<evidence type="ECO:0000256" key="7">
    <source>
        <dbReference type="ARBA" id="ARBA00022734"/>
    </source>
</evidence>
<evidence type="ECO:0000256" key="3">
    <source>
        <dbReference type="ARBA" id="ARBA00022527"/>
    </source>
</evidence>
<dbReference type="EMBL" id="RDQH01000331">
    <property type="protein sequence ID" value="RXH99316.1"/>
    <property type="molecule type" value="Genomic_DNA"/>
</dbReference>
<dbReference type="GO" id="GO:0004674">
    <property type="term" value="F:protein serine/threonine kinase activity"/>
    <property type="evidence" value="ECO:0007669"/>
    <property type="project" value="UniProtKB-KW"/>
</dbReference>
<dbReference type="Pfam" id="PF07714">
    <property type="entry name" value="PK_Tyr_Ser-Thr"/>
    <property type="match status" value="1"/>
</dbReference>
<keyword evidence="15" id="KW-0325">Glycoprotein</keyword>
<gene>
    <name evidence="19" type="ORF">DVH24_011641</name>
</gene>
<keyword evidence="5 17" id="KW-0812">Transmembrane</keyword>
<evidence type="ECO:0000256" key="11">
    <source>
        <dbReference type="ARBA" id="ARBA00022989"/>
    </source>
</evidence>
<organism evidence="19 20">
    <name type="scientific">Malus domestica</name>
    <name type="common">Apple</name>
    <name type="synonym">Pyrus malus</name>
    <dbReference type="NCBI Taxonomy" id="3750"/>
    <lineage>
        <taxon>Eukaryota</taxon>
        <taxon>Viridiplantae</taxon>
        <taxon>Streptophyta</taxon>
        <taxon>Embryophyta</taxon>
        <taxon>Tracheophyta</taxon>
        <taxon>Spermatophyta</taxon>
        <taxon>Magnoliopsida</taxon>
        <taxon>eudicotyledons</taxon>
        <taxon>Gunneridae</taxon>
        <taxon>Pentapetalae</taxon>
        <taxon>rosids</taxon>
        <taxon>fabids</taxon>
        <taxon>Rosales</taxon>
        <taxon>Rosaceae</taxon>
        <taxon>Amygdaloideae</taxon>
        <taxon>Maleae</taxon>
        <taxon>Malus</taxon>
    </lineage>
</organism>
<dbReference type="GO" id="GO:0005524">
    <property type="term" value="F:ATP binding"/>
    <property type="evidence" value="ECO:0007669"/>
    <property type="project" value="UniProtKB-UniRule"/>
</dbReference>
<evidence type="ECO:0000259" key="18">
    <source>
        <dbReference type="PROSITE" id="PS50011"/>
    </source>
</evidence>
<feature type="transmembrane region" description="Helical" evidence="17">
    <location>
        <begin position="69"/>
        <end position="88"/>
    </location>
</feature>
<keyword evidence="3" id="KW-0723">Serine/threonine-protein kinase</keyword>
<accession>A0A498JW56</accession>
<evidence type="ECO:0000256" key="10">
    <source>
        <dbReference type="ARBA" id="ARBA00022840"/>
    </source>
</evidence>
<dbReference type="SUPFAM" id="SSF56112">
    <property type="entry name" value="Protein kinase-like (PK-like)"/>
    <property type="match status" value="1"/>
</dbReference>
<dbReference type="PROSITE" id="PS50011">
    <property type="entry name" value="PROTEIN_KINASE_DOM"/>
    <property type="match status" value="1"/>
</dbReference>
<dbReference type="Gene3D" id="3.30.200.20">
    <property type="entry name" value="Phosphorylase Kinase, domain 1"/>
    <property type="match status" value="1"/>
</dbReference>
<keyword evidence="11 17" id="KW-1133">Transmembrane helix</keyword>
<evidence type="ECO:0000256" key="8">
    <source>
        <dbReference type="ARBA" id="ARBA00022741"/>
    </source>
</evidence>
<keyword evidence="20" id="KW-1185">Reference proteome</keyword>
<keyword evidence="9" id="KW-0418">Kinase</keyword>
<keyword evidence="14" id="KW-0675">Receptor</keyword>
<name>A0A498JW56_MALDO</name>